<dbReference type="GO" id="GO:0000160">
    <property type="term" value="P:phosphorelay signal transduction system"/>
    <property type="evidence" value="ECO:0007669"/>
    <property type="project" value="UniProtKB-KW"/>
</dbReference>
<proteinExistence type="predicted"/>
<evidence type="ECO:0000256" key="3">
    <source>
        <dbReference type="ARBA" id="ARBA00023163"/>
    </source>
</evidence>
<dbReference type="STRING" id="429701.A0A2G9G1V7"/>
<dbReference type="InterPro" id="IPR045279">
    <property type="entry name" value="ARR-like"/>
</dbReference>
<dbReference type="PROSITE" id="PS50110">
    <property type="entry name" value="RESPONSE_REGULATORY"/>
    <property type="match status" value="1"/>
</dbReference>
<dbReference type="GO" id="GO:0009736">
    <property type="term" value="P:cytokinin-activated signaling pathway"/>
    <property type="evidence" value="ECO:0007669"/>
    <property type="project" value="InterPro"/>
</dbReference>
<keyword evidence="3" id="KW-0804">Transcription</keyword>
<evidence type="ECO:0000259" key="6">
    <source>
        <dbReference type="PROSITE" id="PS50110"/>
    </source>
</evidence>
<feature type="compositionally biased region" description="Polar residues" evidence="5">
    <location>
        <begin position="1"/>
        <end position="11"/>
    </location>
</feature>
<name>A0A2G9G1V7_9LAMI</name>
<evidence type="ECO:0000256" key="5">
    <source>
        <dbReference type="SAM" id="MobiDB-lite"/>
    </source>
</evidence>
<evidence type="ECO:0000313" key="7">
    <source>
        <dbReference type="EMBL" id="PIM99028.1"/>
    </source>
</evidence>
<dbReference type="EMBL" id="NKXS01007673">
    <property type="protein sequence ID" value="PIM99306.1"/>
    <property type="molecule type" value="Genomic_DNA"/>
</dbReference>
<reference evidence="8" key="1">
    <citation type="submission" date="2017-07" db="EMBL/GenBank/DDBJ databases">
        <authorList>
            <person name="Sun Z.S."/>
            <person name="Albrecht U."/>
            <person name="Echele G."/>
            <person name="Lee C.C."/>
        </authorList>
    </citation>
    <scope>NUCLEOTIDE SEQUENCE</scope>
    <source>
        <strain evidence="8">UFG-1</strain>
        <tissue evidence="8">Leaf</tissue>
    </source>
</reference>
<dbReference type="Proteomes" id="UP000231279">
    <property type="component" value="Unassembled WGS sequence"/>
</dbReference>
<dbReference type="Gene3D" id="3.40.50.2300">
    <property type="match status" value="1"/>
</dbReference>
<reference evidence="8" key="3">
    <citation type="journal article" date="2018" name="Gigascience">
        <title>Genome assembly of the pink ipe (Handroanthus impetiginosus, Bignoniaceae), a highly-valued ecologically keystone neotropical timber forest tree.</title>
        <authorList>
            <person name="Silva-Junior O.B."/>
            <person name="Novaes E."/>
            <person name="Grattapaglia D."/>
            <person name="Collevatti R.G."/>
        </authorList>
    </citation>
    <scope>NUCLEOTIDE SEQUENCE [LARGE SCALE GENOMIC DNA]</scope>
    <source>
        <strain evidence="8">UFG-1</strain>
        <tissue evidence="8">Leaf</tissue>
    </source>
</reference>
<sequence>MDGNGASSSCSGMIGNGASSSRSGGIGNGASSGDGRQAPVRPHILLVDTIEARCLANKRMFRDIHPCRVSTALSRMEALEFLGLADDSVRRSSFNGDHGPKVNLILTAYDMPEMNGFELLMKIKESALMSNVPIAVLLSEDDPALIERCLQGGANMCITEPLKTTDVTMLLSLNQP</sequence>
<evidence type="ECO:0000256" key="2">
    <source>
        <dbReference type="ARBA" id="ARBA00023015"/>
    </source>
</evidence>
<evidence type="ECO:0000313" key="9">
    <source>
        <dbReference type="Proteomes" id="UP000231279"/>
    </source>
</evidence>
<evidence type="ECO:0000256" key="1">
    <source>
        <dbReference type="ARBA" id="ARBA00023012"/>
    </source>
</evidence>
<dbReference type="EMBL" id="NKXS01007872">
    <property type="protein sequence ID" value="PIM99028.1"/>
    <property type="molecule type" value="Genomic_DNA"/>
</dbReference>
<dbReference type="SMART" id="SM00448">
    <property type="entry name" value="REC"/>
    <property type="match status" value="1"/>
</dbReference>
<protein>
    <recommendedName>
        <fullName evidence="6">Response regulatory domain-containing protein</fullName>
    </recommendedName>
</protein>
<dbReference type="InterPro" id="IPR001789">
    <property type="entry name" value="Sig_transdc_resp-reg_receiver"/>
</dbReference>
<dbReference type="PANTHER" id="PTHR43874:SF99">
    <property type="entry name" value="TWO-COMPONENT RESPONSE REGULATOR ARR16"/>
    <property type="match status" value="1"/>
</dbReference>
<keyword evidence="1" id="KW-0902">Two-component regulatory system</keyword>
<dbReference type="PANTHER" id="PTHR43874">
    <property type="entry name" value="TWO-COMPONENT RESPONSE REGULATOR"/>
    <property type="match status" value="1"/>
</dbReference>
<evidence type="ECO:0000256" key="4">
    <source>
        <dbReference type="PROSITE-ProRule" id="PRU00169"/>
    </source>
</evidence>
<feature type="region of interest" description="Disordered" evidence="5">
    <location>
        <begin position="1"/>
        <end position="38"/>
    </location>
</feature>
<keyword evidence="2" id="KW-0805">Transcription regulation</keyword>
<dbReference type="Pfam" id="PF00072">
    <property type="entry name" value="Response_reg"/>
    <property type="match status" value="1"/>
</dbReference>
<feature type="domain" description="Response regulatory" evidence="6">
    <location>
        <begin position="43"/>
        <end position="175"/>
    </location>
</feature>
<dbReference type="SUPFAM" id="SSF52172">
    <property type="entry name" value="CheY-like"/>
    <property type="match status" value="1"/>
</dbReference>
<keyword evidence="9" id="KW-1185">Reference proteome</keyword>
<comment type="caution">
    <text evidence="4">Lacks conserved residue(s) required for the propagation of feature annotation.</text>
</comment>
<dbReference type="InterPro" id="IPR011006">
    <property type="entry name" value="CheY-like_superfamily"/>
</dbReference>
<comment type="caution">
    <text evidence="8">The sequence shown here is derived from an EMBL/GenBank/DDBJ whole genome shotgun (WGS) entry which is preliminary data.</text>
</comment>
<reference evidence="9" key="2">
    <citation type="journal article" date="2018" name="Gigascience">
        <title>Genome assembly of the Pink Ipe (Handroanthus impetiginosus, Bignoniaceae), a highly valued, ecologically keystone Neotropical timber forest tree.</title>
        <authorList>
            <person name="Silva-Junior O.B."/>
            <person name="Grattapaglia D."/>
            <person name="Novaes E."/>
            <person name="Collevatti R.G."/>
        </authorList>
    </citation>
    <scope>NUCLEOTIDE SEQUENCE [LARGE SCALE GENOMIC DNA]</scope>
    <source>
        <strain evidence="9">cv. UFG-1</strain>
    </source>
</reference>
<organism evidence="8 9">
    <name type="scientific">Handroanthus impetiginosus</name>
    <dbReference type="NCBI Taxonomy" id="429701"/>
    <lineage>
        <taxon>Eukaryota</taxon>
        <taxon>Viridiplantae</taxon>
        <taxon>Streptophyta</taxon>
        <taxon>Embryophyta</taxon>
        <taxon>Tracheophyta</taxon>
        <taxon>Spermatophyta</taxon>
        <taxon>Magnoliopsida</taxon>
        <taxon>eudicotyledons</taxon>
        <taxon>Gunneridae</taxon>
        <taxon>Pentapetalae</taxon>
        <taxon>asterids</taxon>
        <taxon>lamiids</taxon>
        <taxon>Lamiales</taxon>
        <taxon>Bignoniaceae</taxon>
        <taxon>Crescentiina</taxon>
        <taxon>Tabebuia alliance</taxon>
        <taxon>Handroanthus</taxon>
    </lineage>
</organism>
<dbReference type="OrthoDB" id="10262808at2759"/>
<dbReference type="AlphaFoldDB" id="A0A2G9G1V7"/>
<gene>
    <name evidence="8" type="ORF">CDL12_28205</name>
    <name evidence="7" type="ORF">CDL12_28482</name>
</gene>
<accession>A0A2G9G1V7</accession>
<evidence type="ECO:0000313" key="8">
    <source>
        <dbReference type="EMBL" id="PIM99306.1"/>
    </source>
</evidence>